<feature type="repeat" description="TNFR-Cys" evidence="1">
    <location>
        <begin position="41"/>
        <end position="85"/>
    </location>
</feature>
<feature type="compositionally biased region" description="Basic and acidic residues" evidence="2">
    <location>
        <begin position="264"/>
        <end position="273"/>
    </location>
</feature>
<feature type="domain" description="TNFR-Cys" evidence="5">
    <location>
        <begin position="41"/>
        <end position="85"/>
    </location>
</feature>
<keyword evidence="3" id="KW-0472">Membrane</keyword>
<evidence type="ECO:0000256" key="1">
    <source>
        <dbReference type="PROSITE-ProRule" id="PRU00206"/>
    </source>
</evidence>
<evidence type="ECO:0000256" key="3">
    <source>
        <dbReference type="SAM" id="Phobius"/>
    </source>
</evidence>
<keyword evidence="3" id="KW-0812">Transmembrane</keyword>
<keyword evidence="3" id="KW-1133">Transmembrane helix</keyword>
<reference evidence="6 7" key="1">
    <citation type="submission" date="2024-09" db="EMBL/GenBank/DDBJ databases">
        <title>A chromosome-level genome assembly of Gray's grenadier anchovy, Coilia grayii.</title>
        <authorList>
            <person name="Fu Z."/>
        </authorList>
    </citation>
    <scope>NUCLEOTIDE SEQUENCE [LARGE SCALE GENOMIC DNA]</scope>
    <source>
        <strain evidence="6">G4</strain>
        <tissue evidence="6">Muscle</tissue>
    </source>
</reference>
<comment type="caution">
    <text evidence="6">The sequence shown here is derived from an EMBL/GenBank/DDBJ whole genome shotgun (WGS) entry which is preliminary data.</text>
</comment>
<feature type="signal peptide" evidence="4">
    <location>
        <begin position="1"/>
        <end position="26"/>
    </location>
</feature>
<feature type="compositionally biased region" description="Low complexity" evidence="2">
    <location>
        <begin position="274"/>
        <end position="286"/>
    </location>
</feature>
<accession>A0ABD1JVZ8</accession>
<name>A0ABD1JVZ8_9TELE</name>
<comment type="caution">
    <text evidence="1">Lacks conserved residue(s) required for the propagation of feature annotation.</text>
</comment>
<dbReference type="EMBL" id="JBHFQA010000011">
    <property type="protein sequence ID" value="KAL2090918.1"/>
    <property type="molecule type" value="Genomic_DNA"/>
</dbReference>
<dbReference type="Gene3D" id="2.10.50.10">
    <property type="entry name" value="Tumor Necrosis Factor Receptor, subunit A, domain 2"/>
    <property type="match status" value="2"/>
</dbReference>
<dbReference type="PANTHER" id="PTHR47139:SF3">
    <property type="entry name" value="SI:CH73-361P23.3"/>
    <property type="match status" value="1"/>
</dbReference>
<evidence type="ECO:0000313" key="7">
    <source>
        <dbReference type="Proteomes" id="UP001591681"/>
    </source>
</evidence>
<evidence type="ECO:0000313" key="6">
    <source>
        <dbReference type="EMBL" id="KAL2090918.1"/>
    </source>
</evidence>
<keyword evidence="1" id="KW-1015">Disulfide bond</keyword>
<proteinExistence type="predicted"/>
<dbReference type="PANTHER" id="PTHR47139">
    <property type="entry name" value="TUMOR NECROSIS FACTOR RECEPTOR SUPERFAMILY MEMBER 9"/>
    <property type="match status" value="1"/>
</dbReference>
<evidence type="ECO:0000256" key="4">
    <source>
        <dbReference type="SAM" id="SignalP"/>
    </source>
</evidence>
<evidence type="ECO:0000256" key="2">
    <source>
        <dbReference type="SAM" id="MobiDB-lite"/>
    </source>
</evidence>
<dbReference type="SUPFAM" id="SSF57586">
    <property type="entry name" value="TNF receptor-like"/>
    <property type="match status" value="1"/>
</dbReference>
<dbReference type="Proteomes" id="UP001591681">
    <property type="component" value="Unassembled WGS sequence"/>
</dbReference>
<feature type="transmembrane region" description="Helical" evidence="3">
    <location>
        <begin position="223"/>
        <end position="250"/>
    </location>
</feature>
<dbReference type="SMART" id="SM00208">
    <property type="entry name" value="TNFR"/>
    <property type="match status" value="2"/>
</dbReference>
<sequence length="292" mass="31353">MMLSWGPCWLCVLLWILMMNTQSVMSKCDAGQREIRDRCTPCPLDEFKTKEDAAGKPKDACTICSTCHAGTVKISSCEKHKNTECKCLEGFTPRNAQSFVCDCGIGYGVDETGQKCLKCPYGSFSNKVDAKSPCYKWTDCGQLGVKVPGSSTSDAICNAGPIAKPNTTLPLSVTPNRSIPVVTITTAASINHYITNKVNPSKLTSGHSVRTKSTSAPLPHHGMVALGTAFVLLLILSLGLIFKFSAALCLNRLKKQIVQTDSVCRKPVEESGDKSSSSLVSSSDSSQTLEDV</sequence>
<keyword evidence="7" id="KW-1185">Reference proteome</keyword>
<dbReference type="AlphaFoldDB" id="A0ABD1JVZ8"/>
<feature type="chain" id="PRO_5044809983" description="TNFR-Cys domain-containing protein" evidence="4">
    <location>
        <begin position="27"/>
        <end position="292"/>
    </location>
</feature>
<feature type="disulfide bond" evidence="1">
    <location>
        <begin position="64"/>
        <end position="77"/>
    </location>
</feature>
<feature type="disulfide bond" evidence="1">
    <location>
        <begin position="67"/>
        <end position="85"/>
    </location>
</feature>
<evidence type="ECO:0000259" key="5">
    <source>
        <dbReference type="PROSITE" id="PS50050"/>
    </source>
</evidence>
<dbReference type="InterPro" id="IPR001368">
    <property type="entry name" value="TNFR/NGFR_Cys_rich_reg"/>
</dbReference>
<dbReference type="Pfam" id="PF00020">
    <property type="entry name" value="TNFR_c6"/>
    <property type="match status" value="1"/>
</dbReference>
<dbReference type="PROSITE" id="PS50050">
    <property type="entry name" value="TNFR_NGFR_2"/>
    <property type="match status" value="1"/>
</dbReference>
<gene>
    <name evidence="6" type="ORF">ACEWY4_013181</name>
</gene>
<organism evidence="6 7">
    <name type="scientific">Coilia grayii</name>
    <name type="common">Gray's grenadier anchovy</name>
    <dbReference type="NCBI Taxonomy" id="363190"/>
    <lineage>
        <taxon>Eukaryota</taxon>
        <taxon>Metazoa</taxon>
        <taxon>Chordata</taxon>
        <taxon>Craniata</taxon>
        <taxon>Vertebrata</taxon>
        <taxon>Euteleostomi</taxon>
        <taxon>Actinopterygii</taxon>
        <taxon>Neopterygii</taxon>
        <taxon>Teleostei</taxon>
        <taxon>Clupei</taxon>
        <taxon>Clupeiformes</taxon>
        <taxon>Clupeoidei</taxon>
        <taxon>Engraulidae</taxon>
        <taxon>Coilinae</taxon>
        <taxon>Coilia</taxon>
    </lineage>
</organism>
<keyword evidence="4" id="KW-0732">Signal</keyword>
<feature type="region of interest" description="Disordered" evidence="2">
    <location>
        <begin position="264"/>
        <end position="292"/>
    </location>
</feature>
<protein>
    <recommendedName>
        <fullName evidence="5">TNFR-Cys domain-containing protein</fullName>
    </recommendedName>
</protein>